<protein>
    <submittedName>
        <fullName evidence="1">Uncharacterized protein</fullName>
    </submittedName>
</protein>
<dbReference type="RefSeq" id="WP_245820699.1">
    <property type="nucleotide sequence ID" value="NZ_FXZK01000019.1"/>
</dbReference>
<proteinExistence type="predicted"/>
<dbReference type="AlphaFoldDB" id="A0A238LKE0"/>
<sequence length="180" mass="19315">MIRYFLKMGMRKFAKRYSYDTSYMSHVVETSAEAGVRLSLLPLFTQFQGPKAARNVWAGAMLGSTQEGDCGPCVQLIVDMALEAAVPKDQLALCLQGDAVAAGDVGLGFRFAQAAIANVHELEELRAEIDRRFGPAAVTAASFAAASGRIYPVLKRGLGFGQTCSSVKASHETIQVLPRA</sequence>
<dbReference type="EMBL" id="FXZK01000019">
    <property type="protein sequence ID" value="SMY10159.1"/>
    <property type="molecule type" value="Genomic_DNA"/>
</dbReference>
<gene>
    <name evidence="1" type="ORF">LOM8899_04334</name>
</gene>
<evidence type="ECO:0000313" key="1">
    <source>
        <dbReference type="EMBL" id="SMY10159.1"/>
    </source>
</evidence>
<keyword evidence="2" id="KW-1185">Reference proteome</keyword>
<accession>A0A238LKE0</accession>
<name>A0A238LKE0_9RHOB</name>
<evidence type="ECO:0000313" key="2">
    <source>
        <dbReference type="Proteomes" id="UP000201613"/>
    </source>
</evidence>
<organism evidence="1 2">
    <name type="scientific">Flavimaricola marinus</name>
    <dbReference type="NCBI Taxonomy" id="1819565"/>
    <lineage>
        <taxon>Bacteria</taxon>
        <taxon>Pseudomonadati</taxon>
        <taxon>Pseudomonadota</taxon>
        <taxon>Alphaproteobacteria</taxon>
        <taxon>Rhodobacterales</taxon>
        <taxon>Paracoccaceae</taxon>
        <taxon>Flavimaricola</taxon>
    </lineage>
</organism>
<dbReference type="Proteomes" id="UP000201613">
    <property type="component" value="Unassembled WGS sequence"/>
</dbReference>
<reference evidence="1 2" key="1">
    <citation type="submission" date="2017-05" db="EMBL/GenBank/DDBJ databases">
        <authorList>
            <person name="Song R."/>
            <person name="Chenine A.L."/>
            <person name="Ruprecht R.M."/>
        </authorList>
    </citation>
    <scope>NUCLEOTIDE SEQUENCE [LARGE SCALE GENOMIC DNA]</scope>
    <source>
        <strain evidence="1 2">CECT 8899</strain>
    </source>
</reference>